<gene>
    <name evidence="1" type="ORF">DXD17_08450</name>
</gene>
<accession>A0A3E4LPS1</accession>
<sequence length="457" mass="52939">MITREKLKKLNKENLIELILEMSELLTENQNRKYNQIVAGYLTDQSVNSHDGVQARMSDEFVSEKMAQIKIWIQQIDEGELYLNADEYEDYSSGYWDSDLITEYYDEQGIGDKINTMLRFAKDCVDDRKYQEASLIYEWIWEMEVFAEEEYVDPADLEVLVEKEIVTVDLKQLALLTLYVDYQVREPEERAEDIYLYFSHYAFHDLHIEDMFHAGRENLTETEQFWNDWISLLKTKSGDTESRLLKEAVLYREGIEGLVKMANDNYKVHPSLYLEAMNEYDKNYGYSQIEKIGENAIEKIDSKLTIRSKIALKAACASSYLNHTEKLMLFCWESFRSDSTVRNLLRLFATREMAEQYGIRAEKALASRIKGNPVTSIRNSELNQNIINNYTYNELNFYTGNFKAVKAVSKNPSGSLGWSNCFVGEGICLFLLYLFEDAVPSKAAKAVANSIGFSGLQ</sequence>
<dbReference type="Proteomes" id="UP000260793">
    <property type="component" value="Unassembled WGS sequence"/>
</dbReference>
<dbReference type="AlphaFoldDB" id="A0A3E4LPS1"/>
<organism evidence="1 2">
    <name type="scientific">[Ruminococcus] lactaris</name>
    <dbReference type="NCBI Taxonomy" id="46228"/>
    <lineage>
        <taxon>Bacteria</taxon>
        <taxon>Bacillati</taxon>
        <taxon>Bacillota</taxon>
        <taxon>Clostridia</taxon>
        <taxon>Lachnospirales</taxon>
        <taxon>Lachnospiraceae</taxon>
        <taxon>Mediterraneibacter</taxon>
    </lineage>
</organism>
<name>A0A3E4LPS1_9FIRM</name>
<protein>
    <submittedName>
        <fullName evidence="1">Uncharacterized protein</fullName>
    </submittedName>
</protein>
<comment type="caution">
    <text evidence="1">The sequence shown here is derived from an EMBL/GenBank/DDBJ whole genome shotgun (WGS) entry which is preliminary data.</text>
</comment>
<evidence type="ECO:0000313" key="1">
    <source>
        <dbReference type="EMBL" id="RGK39316.1"/>
    </source>
</evidence>
<evidence type="ECO:0000313" key="2">
    <source>
        <dbReference type="Proteomes" id="UP000260793"/>
    </source>
</evidence>
<proteinExistence type="predicted"/>
<reference evidence="1 2" key="1">
    <citation type="submission" date="2018-08" db="EMBL/GenBank/DDBJ databases">
        <title>A genome reference for cultivated species of the human gut microbiota.</title>
        <authorList>
            <person name="Zou Y."/>
            <person name="Xue W."/>
            <person name="Luo G."/>
        </authorList>
    </citation>
    <scope>NUCLEOTIDE SEQUENCE [LARGE SCALE GENOMIC DNA]</scope>
    <source>
        <strain evidence="1 2">TF11-7</strain>
    </source>
</reference>
<dbReference type="EMBL" id="QSQN01000020">
    <property type="protein sequence ID" value="RGK39316.1"/>
    <property type="molecule type" value="Genomic_DNA"/>
</dbReference>